<organism evidence="3 4">
    <name type="scientific">Streptomyces prunicolor</name>
    <dbReference type="NCBI Taxonomy" id="67348"/>
    <lineage>
        <taxon>Bacteria</taxon>
        <taxon>Bacillati</taxon>
        <taxon>Actinomycetota</taxon>
        <taxon>Actinomycetes</taxon>
        <taxon>Kitasatosporales</taxon>
        <taxon>Streptomycetaceae</taxon>
        <taxon>Streptomyces</taxon>
    </lineage>
</organism>
<dbReference type="PROSITE" id="PS50231">
    <property type="entry name" value="RICIN_B_LECTIN"/>
    <property type="match status" value="1"/>
</dbReference>
<name>A0ABU4F6I5_9ACTN</name>
<feature type="domain" description="Ricin B lectin" evidence="2">
    <location>
        <begin position="43"/>
        <end position="179"/>
    </location>
</feature>
<dbReference type="SMART" id="SM00458">
    <property type="entry name" value="RICIN"/>
    <property type="match status" value="1"/>
</dbReference>
<gene>
    <name evidence="3" type="ORF">R5A26_02905</name>
</gene>
<evidence type="ECO:0000256" key="1">
    <source>
        <dbReference type="SAM" id="SignalP"/>
    </source>
</evidence>
<evidence type="ECO:0000313" key="3">
    <source>
        <dbReference type="EMBL" id="MDV7214895.1"/>
    </source>
</evidence>
<accession>A0ABU4F6I5</accession>
<dbReference type="SUPFAM" id="SSF50370">
    <property type="entry name" value="Ricin B-like lectins"/>
    <property type="match status" value="1"/>
</dbReference>
<protein>
    <submittedName>
        <fullName evidence="3">RICIN domain-containing protein</fullName>
    </submittedName>
</protein>
<keyword evidence="1" id="KW-0732">Signal</keyword>
<feature type="signal peptide" evidence="1">
    <location>
        <begin position="1"/>
        <end position="32"/>
    </location>
</feature>
<dbReference type="Pfam" id="PF00652">
    <property type="entry name" value="Ricin_B_lectin"/>
    <property type="match status" value="1"/>
</dbReference>
<dbReference type="Gene3D" id="2.80.10.50">
    <property type="match status" value="2"/>
</dbReference>
<dbReference type="InterPro" id="IPR035992">
    <property type="entry name" value="Ricin_B-like_lectins"/>
</dbReference>
<comment type="caution">
    <text evidence="3">The sequence shown here is derived from an EMBL/GenBank/DDBJ whole genome shotgun (WGS) entry which is preliminary data.</text>
</comment>
<reference evidence="3 4" key="1">
    <citation type="submission" date="2023-10" db="EMBL/GenBank/DDBJ databases">
        <title>Characterization of rhizosphere-enriched actinobacteria from wheat plants lab-grown on chernevaya soil.</title>
        <authorList>
            <person name="Tikhonova E.N."/>
            <person name="Konopkin A."/>
            <person name="Kravchenko I.K."/>
        </authorList>
    </citation>
    <scope>NUCLEOTIDE SEQUENCE [LARGE SCALE GENOMIC DNA]</scope>
    <source>
        <strain evidence="3 4">RR29</strain>
    </source>
</reference>
<evidence type="ECO:0000313" key="4">
    <source>
        <dbReference type="Proteomes" id="UP001187346"/>
    </source>
</evidence>
<dbReference type="EMBL" id="JAWMAJ010000006">
    <property type="protein sequence ID" value="MDV7214895.1"/>
    <property type="molecule type" value="Genomic_DNA"/>
</dbReference>
<keyword evidence="4" id="KW-1185">Reference proteome</keyword>
<proteinExistence type="predicted"/>
<evidence type="ECO:0000259" key="2">
    <source>
        <dbReference type="SMART" id="SM00458"/>
    </source>
</evidence>
<dbReference type="CDD" id="cd00161">
    <property type="entry name" value="beta-trefoil_Ricin-like"/>
    <property type="match status" value="1"/>
</dbReference>
<dbReference type="InterPro" id="IPR000772">
    <property type="entry name" value="Ricin_B_lectin"/>
</dbReference>
<sequence length="179" mass="19957">MRRHALRKTATRLAALAAASLSVLTFTSPASADTSTVSPQSVTYYQYQLFYYSKCLDVAGQANGSIVQQYTCNGTVNQQWSPRATDSGYFQMVVASSGRCMEVVNSSQDNYAVLQINDCNGGYNQQWTTRSSTRSNWPLLVARHSGKCLAPYNFSSVDRAQIMQYNCMSDATYEQWNRS</sequence>
<dbReference type="Proteomes" id="UP001187346">
    <property type="component" value="Unassembled WGS sequence"/>
</dbReference>
<feature type="chain" id="PRO_5046477476" evidence="1">
    <location>
        <begin position="33"/>
        <end position="179"/>
    </location>
</feature>
<dbReference type="RefSeq" id="WP_317769976.1">
    <property type="nucleotide sequence ID" value="NZ_JAWMAJ010000006.1"/>
</dbReference>